<dbReference type="EMBL" id="MU865307">
    <property type="protein sequence ID" value="KAK4229526.1"/>
    <property type="molecule type" value="Genomic_DNA"/>
</dbReference>
<feature type="compositionally biased region" description="Acidic residues" evidence="7">
    <location>
        <begin position="191"/>
        <end position="200"/>
    </location>
</feature>
<dbReference type="Gene3D" id="1.20.1540.10">
    <property type="entry name" value="Rhomboid-like"/>
    <property type="match status" value="1"/>
</dbReference>
<evidence type="ECO:0000256" key="7">
    <source>
        <dbReference type="SAM" id="MobiDB-lite"/>
    </source>
</evidence>
<gene>
    <name evidence="10" type="ORF">QBC38DRAFT_472034</name>
</gene>
<reference evidence="10" key="1">
    <citation type="journal article" date="2023" name="Mol. Phylogenet. Evol.">
        <title>Genome-scale phylogeny and comparative genomics of the fungal order Sordariales.</title>
        <authorList>
            <person name="Hensen N."/>
            <person name="Bonometti L."/>
            <person name="Westerberg I."/>
            <person name="Brannstrom I.O."/>
            <person name="Guillou S."/>
            <person name="Cros-Aarteil S."/>
            <person name="Calhoun S."/>
            <person name="Haridas S."/>
            <person name="Kuo A."/>
            <person name="Mondo S."/>
            <person name="Pangilinan J."/>
            <person name="Riley R."/>
            <person name="LaButti K."/>
            <person name="Andreopoulos B."/>
            <person name="Lipzen A."/>
            <person name="Chen C."/>
            <person name="Yan M."/>
            <person name="Daum C."/>
            <person name="Ng V."/>
            <person name="Clum A."/>
            <person name="Steindorff A."/>
            <person name="Ohm R.A."/>
            <person name="Martin F."/>
            <person name="Silar P."/>
            <person name="Natvig D.O."/>
            <person name="Lalanne C."/>
            <person name="Gautier V."/>
            <person name="Ament-Velasquez S.L."/>
            <person name="Kruys A."/>
            <person name="Hutchinson M.I."/>
            <person name="Powell A.J."/>
            <person name="Barry K."/>
            <person name="Miller A.N."/>
            <person name="Grigoriev I.V."/>
            <person name="Debuchy R."/>
            <person name="Gladieux P."/>
            <person name="Hiltunen Thoren M."/>
            <person name="Johannesson H."/>
        </authorList>
    </citation>
    <scope>NUCLEOTIDE SEQUENCE</scope>
    <source>
        <strain evidence="10">CBS 990.96</strain>
    </source>
</reference>
<keyword evidence="6 8" id="KW-0472">Membrane</keyword>
<feature type="transmembrane region" description="Helical" evidence="8">
    <location>
        <begin position="493"/>
        <end position="512"/>
    </location>
</feature>
<evidence type="ECO:0000256" key="6">
    <source>
        <dbReference type="ARBA" id="ARBA00023136"/>
    </source>
</evidence>
<evidence type="ECO:0000256" key="1">
    <source>
        <dbReference type="ARBA" id="ARBA00004141"/>
    </source>
</evidence>
<keyword evidence="5 8" id="KW-1133">Transmembrane helix</keyword>
<dbReference type="InterPro" id="IPR035952">
    <property type="entry name" value="Rhomboid-like_sf"/>
</dbReference>
<feature type="transmembrane region" description="Helical" evidence="8">
    <location>
        <begin position="430"/>
        <end position="450"/>
    </location>
</feature>
<dbReference type="PANTHER" id="PTHR43731">
    <property type="entry name" value="RHOMBOID PROTEASE"/>
    <property type="match status" value="1"/>
</dbReference>
<evidence type="ECO:0000256" key="4">
    <source>
        <dbReference type="ARBA" id="ARBA00022801"/>
    </source>
</evidence>
<evidence type="ECO:0000259" key="9">
    <source>
        <dbReference type="Pfam" id="PF01694"/>
    </source>
</evidence>
<dbReference type="Proteomes" id="UP001301958">
    <property type="component" value="Unassembled WGS sequence"/>
</dbReference>
<feature type="domain" description="Peptidase S54 rhomboid" evidence="9">
    <location>
        <begin position="394"/>
        <end position="537"/>
    </location>
</feature>
<feature type="transmembrane region" description="Helical" evidence="8">
    <location>
        <begin position="379"/>
        <end position="397"/>
    </location>
</feature>
<comment type="similarity">
    <text evidence="2">Belongs to the peptidase S54 family.</text>
</comment>
<accession>A0AAN7BU63</accession>
<evidence type="ECO:0000313" key="10">
    <source>
        <dbReference type="EMBL" id="KAK4229526.1"/>
    </source>
</evidence>
<proteinExistence type="inferred from homology"/>
<dbReference type="Pfam" id="PF01694">
    <property type="entry name" value="Rhomboid"/>
    <property type="match status" value="1"/>
</dbReference>
<reference evidence="10" key="2">
    <citation type="submission" date="2023-05" db="EMBL/GenBank/DDBJ databases">
        <authorList>
            <consortium name="Lawrence Berkeley National Laboratory"/>
            <person name="Steindorff A."/>
            <person name="Hensen N."/>
            <person name="Bonometti L."/>
            <person name="Westerberg I."/>
            <person name="Brannstrom I.O."/>
            <person name="Guillou S."/>
            <person name="Cros-Aarteil S."/>
            <person name="Calhoun S."/>
            <person name="Haridas S."/>
            <person name="Kuo A."/>
            <person name="Mondo S."/>
            <person name="Pangilinan J."/>
            <person name="Riley R."/>
            <person name="Labutti K."/>
            <person name="Andreopoulos B."/>
            <person name="Lipzen A."/>
            <person name="Chen C."/>
            <person name="Yanf M."/>
            <person name="Daum C."/>
            <person name="Ng V."/>
            <person name="Clum A."/>
            <person name="Ohm R."/>
            <person name="Martin F."/>
            <person name="Silar P."/>
            <person name="Natvig D."/>
            <person name="Lalanne C."/>
            <person name="Gautier V."/>
            <person name="Ament-Velasquez S.L."/>
            <person name="Kruys A."/>
            <person name="Hutchinson M.I."/>
            <person name="Powell A.J."/>
            <person name="Barry K."/>
            <person name="Miller A.N."/>
            <person name="Grigoriev I.V."/>
            <person name="Debuchy R."/>
            <person name="Gladieux P."/>
            <person name="Thoren M.H."/>
            <person name="Johannesson H."/>
        </authorList>
    </citation>
    <scope>NUCLEOTIDE SEQUENCE</scope>
    <source>
        <strain evidence="10">CBS 990.96</strain>
    </source>
</reference>
<feature type="compositionally biased region" description="Basic and acidic residues" evidence="7">
    <location>
        <begin position="250"/>
        <end position="266"/>
    </location>
</feature>
<protein>
    <submittedName>
        <fullName evidence="10">Rhomboid protein 1, mitochondrial</fullName>
    </submittedName>
</protein>
<keyword evidence="11" id="KW-1185">Reference proteome</keyword>
<feature type="transmembrane region" description="Helical" evidence="8">
    <location>
        <begin position="346"/>
        <end position="367"/>
    </location>
</feature>
<evidence type="ECO:0000256" key="3">
    <source>
        <dbReference type="ARBA" id="ARBA00022692"/>
    </source>
</evidence>
<evidence type="ECO:0000256" key="2">
    <source>
        <dbReference type="ARBA" id="ARBA00009045"/>
    </source>
</evidence>
<feature type="transmembrane region" description="Helical" evidence="8">
    <location>
        <begin position="455"/>
        <end position="473"/>
    </location>
</feature>
<dbReference type="AlphaFoldDB" id="A0AAN7BU63"/>
<evidence type="ECO:0000313" key="11">
    <source>
        <dbReference type="Proteomes" id="UP001301958"/>
    </source>
</evidence>
<organism evidence="10 11">
    <name type="scientific">Podospora fimiseda</name>
    <dbReference type="NCBI Taxonomy" id="252190"/>
    <lineage>
        <taxon>Eukaryota</taxon>
        <taxon>Fungi</taxon>
        <taxon>Dikarya</taxon>
        <taxon>Ascomycota</taxon>
        <taxon>Pezizomycotina</taxon>
        <taxon>Sordariomycetes</taxon>
        <taxon>Sordariomycetidae</taxon>
        <taxon>Sordariales</taxon>
        <taxon>Podosporaceae</taxon>
        <taxon>Podospora</taxon>
    </lineage>
</organism>
<dbReference type="SUPFAM" id="SSF144091">
    <property type="entry name" value="Rhomboid-like"/>
    <property type="match status" value="1"/>
</dbReference>
<feature type="region of interest" description="Disordered" evidence="7">
    <location>
        <begin position="250"/>
        <end position="280"/>
    </location>
</feature>
<evidence type="ECO:0000256" key="8">
    <source>
        <dbReference type="SAM" id="Phobius"/>
    </source>
</evidence>
<comment type="subcellular location">
    <subcellularLocation>
        <location evidence="1">Membrane</location>
        <topology evidence="1">Multi-pass membrane protein</topology>
    </subcellularLocation>
</comment>
<dbReference type="PANTHER" id="PTHR43731:SF14">
    <property type="entry name" value="PRESENILIN-ASSOCIATED RHOMBOID-LIKE PROTEIN, MITOCHONDRIAL"/>
    <property type="match status" value="1"/>
</dbReference>
<feature type="region of interest" description="Disordered" evidence="7">
    <location>
        <begin position="191"/>
        <end position="233"/>
    </location>
</feature>
<dbReference type="InterPro" id="IPR022764">
    <property type="entry name" value="Peptidase_S54_rhomboid_dom"/>
</dbReference>
<keyword evidence="3 8" id="KW-0812">Transmembrane</keyword>
<comment type="caution">
    <text evidence="10">The sequence shown here is derived from an EMBL/GenBank/DDBJ whole genome shotgun (WGS) entry which is preliminary data.</text>
</comment>
<feature type="transmembrane region" description="Helical" evidence="8">
    <location>
        <begin position="311"/>
        <end position="334"/>
    </location>
</feature>
<dbReference type="GO" id="GO:0006465">
    <property type="term" value="P:signal peptide processing"/>
    <property type="evidence" value="ECO:0007669"/>
    <property type="project" value="TreeGrafter"/>
</dbReference>
<sequence>MSCCCTLGVNAFRSSVQIAARHVSTKSSPVIRLLPAASTRRYSSIPSFFPPQARNTLVIKSSQWLLPRQRLGFRTIFNGNIVFKHYTELPPDYTDETGLAFSKYDLKAGEITAIFGPSMTTAEGNRLLRILHGRRVAGTLEDPSLARNLITYSKRELSIALEYLRKHVPVDETANAGLRAEDELRILEGTEEDIAEEIDPETNKEDSPSNALRSKFYTSGPGDKKPTSVYGDNSIFDDIRAKNKAKWEAELKRREEEQKKQKEEGKNGVAGPLAPLTQEQREELMSPRMKEWRRRGTSDLEAPPEKSTWELMLPTTLFVVLTIGAVGSIAYYYTPPKRADRLFPNIPPAAATVGAVILANLAIAVAWKIPPLYRVLNRYFIFCPTVPVVPSIMGAIFSHHKLIGHFTPNMIFLWFFGTKLHDDVGRANFLTIYLGSGMLGFLATMVEAVVLRNNIGTLGSSGAIYGLMGAYFWLHRLEGFKILNLPPPPSEGIHGITFLAIAVGWNIAMLLGKKRFVFDITSHLAGAAAGVAAGHMLERRRKKALASKADKVAVVPISGATNV</sequence>
<dbReference type="GO" id="GO:0016020">
    <property type="term" value="C:membrane"/>
    <property type="evidence" value="ECO:0007669"/>
    <property type="project" value="UniProtKB-SubCell"/>
</dbReference>
<keyword evidence="4" id="KW-0378">Hydrolase</keyword>
<name>A0AAN7BU63_9PEZI</name>
<evidence type="ECO:0000256" key="5">
    <source>
        <dbReference type="ARBA" id="ARBA00022989"/>
    </source>
</evidence>
<dbReference type="GO" id="GO:0004252">
    <property type="term" value="F:serine-type endopeptidase activity"/>
    <property type="evidence" value="ECO:0007669"/>
    <property type="project" value="InterPro"/>
</dbReference>
<dbReference type="InterPro" id="IPR050925">
    <property type="entry name" value="Rhomboid_protease_S54"/>
</dbReference>